<evidence type="ECO:0000313" key="3">
    <source>
        <dbReference type="Proteomes" id="UP000178082"/>
    </source>
</evidence>
<dbReference type="InterPro" id="IPR036188">
    <property type="entry name" value="FAD/NAD-bd_sf"/>
</dbReference>
<dbReference type="GO" id="GO:0071949">
    <property type="term" value="F:FAD binding"/>
    <property type="evidence" value="ECO:0007669"/>
    <property type="project" value="InterPro"/>
</dbReference>
<sequence>MVYDLIVIGAGPAGLVAAKTASEKGLKVLLLERKPDPKVFKRSNTCMLVATPGFNGEEVRVEKKSENSYLFKFPRNGFSVNYNGPLYEVPDLISFSPCGNKVHVHNTKQPLYYLFDNKALLSGLIDETVRTGVTLRSGSLAIKAENRENSVRICVRENNGESWIEGKKAIVAEGLKSGIAKNIGLNNSRKIFGRGPSLQYIMEGVKLPYKNKAFMSFYGSSYSKGGGLVYVAPCAEGKDYFYAGISGVNPGKYCKIFLDEFIHKGKFSDWFKDARIVEYTGAVVHLISPSQEPFSGNILFAGDSIGFAETMYQGAFMCGYNAAKAVCDELNGKSGLKNYSDFWKGSFKWNKTAQAMADYLKIGLLFPFFSDEELDYMFGLVDGKTFEGAMNPYEQINALFGIIAKTPEIKPEMAQKIAMFQKITMEDIEKMIIQKRQFAKNSQS</sequence>
<evidence type="ECO:0000259" key="1">
    <source>
        <dbReference type="Pfam" id="PF01494"/>
    </source>
</evidence>
<dbReference type="PANTHER" id="PTHR42685">
    <property type="entry name" value="GERANYLGERANYL DIPHOSPHATE REDUCTASE"/>
    <property type="match status" value="1"/>
</dbReference>
<reference evidence="2 3" key="1">
    <citation type="journal article" date="2016" name="Nat. Commun.">
        <title>Thousands of microbial genomes shed light on interconnected biogeochemical processes in an aquifer system.</title>
        <authorList>
            <person name="Anantharaman K."/>
            <person name="Brown C.T."/>
            <person name="Hug L.A."/>
            <person name="Sharon I."/>
            <person name="Castelle C.J."/>
            <person name="Probst A.J."/>
            <person name="Thomas B.C."/>
            <person name="Singh A."/>
            <person name="Wilkins M.J."/>
            <person name="Karaoz U."/>
            <person name="Brodie E.L."/>
            <person name="Williams K.H."/>
            <person name="Hubbard S.S."/>
            <person name="Banfield J.F."/>
        </authorList>
    </citation>
    <scope>NUCLEOTIDE SEQUENCE [LARGE SCALE GENOMIC DNA]</scope>
</reference>
<dbReference type="Proteomes" id="UP000178082">
    <property type="component" value="Unassembled WGS sequence"/>
</dbReference>
<dbReference type="Pfam" id="PF01494">
    <property type="entry name" value="FAD_binding_3"/>
    <property type="match status" value="1"/>
</dbReference>
<dbReference type="SUPFAM" id="SSF51905">
    <property type="entry name" value="FAD/NAD(P)-binding domain"/>
    <property type="match status" value="1"/>
</dbReference>
<name>A0A1F7SI99_9BACT</name>
<dbReference type="InterPro" id="IPR002938">
    <property type="entry name" value="FAD-bd"/>
</dbReference>
<dbReference type="STRING" id="1817883.A3G31_08425"/>
<protein>
    <recommendedName>
        <fullName evidence="1">FAD-binding domain-containing protein</fullName>
    </recommendedName>
</protein>
<dbReference type="Gene3D" id="3.50.50.60">
    <property type="entry name" value="FAD/NAD(P)-binding domain"/>
    <property type="match status" value="1"/>
</dbReference>
<dbReference type="InterPro" id="IPR050407">
    <property type="entry name" value="Geranylgeranyl_reductase"/>
</dbReference>
<comment type="caution">
    <text evidence="2">The sequence shown here is derived from an EMBL/GenBank/DDBJ whole genome shotgun (WGS) entry which is preliminary data.</text>
</comment>
<dbReference type="PANTHER" id="PTHR42685:SF22">
    <property type="entry name" value="CONDITIONED MEDIUM FACTOR RECEPTOR 1"/>
    <property type="match status" value="1"/>
</dbReference>
<dbReference type="EMBL" id="MGDI01000025">
    <property type="protein sequence ID" value="OGL53510.1"/>
    <property type="molecule type" value="Genomic_DNA"/>
</dbReference>
<gene>
    <name evidence="2" type="ORF">A3G31_08425</name>
</gene>
<accession>A0A1F7SI99</accession>
<proteinExistence type="predicted"/>
<dbReference type="AlphaFoldDB" id="A0A1F7SI99"/>
<organism evidence="2 3">
    <name type="scientific">Candidatus Schekmanbacteria bacterium RIFCSPLOWO2_12_FULL_38_15</name>
    <dbReference type="NCBI Taxonomy" id="1817883"/>
    <lineage>
        <taxon>Bacteria</taxon>
        <taxon>Candidatus Schekmaniibacteriota</taxon>
    </lineage>
</organism>
<feature type="domain" description="FAD-binding" evidence="1">
    <location>
        <begin position="4"/>
        <end position="187"/>
    </location>
</feature>
<evidence type="ECO:0000313" key="2">
    <source>
        <dbReference type="EMBL" id="OGL53510.1"/>
    </source>
</evidence>
<dbReference type="PRINTS" id="PR00420">
    <property type="entry name" value="RNGMNOXGNASE"/>
</dbReference>